<organism evidence="1 2">
    <name type="scientific">Luteimonas cucumeris</name>
    <dbReference type="NCBI Taxonomy" id="985012"/>
    <lineage>
        <taxon>Bacteria</taxon>
        <taxon>Pseudomonadati</taxon>
        <taxon>Pseudomonadota</taxon>
        <taxon>Gammaproteobacteria</taxon>
        <taxon>Lysobacterales</taxon>
        <taxon>Lysobacteraceae</taxon>
        <taxon>Luteimonas</taxon>
    </lineage>
</organism>
<name>A0A562L2L6_9GAMM</name>
<protein>
    <submittedName>
        <fullName evidence="1">Uncharacterized protein DUF3182</fullName>
    </submittedName>
</protein>
<keyword evidence="2" id="KW-1185">Reference proteome</keyword>
<dbReference type="AlphaFoldDB" id="A0A562L2L6"/>
<dbReference type="EMBL" id="VLKN01000005">
    <property type="protein sequence ID" value="TWI01871.1"/>
    <property type="molecule type" value="Genomic_DNA"/>
</dbReference>
<evidence type="ECO:0000313" key="2">
    <source>
        <dbReference type="Proteomes" id="UP000315167"/>
    </source>
</evidence>
<dbReference type="Proteomes" id="UP000315167">
    <property type="component" value="Unassembled WGS sequence"/>
</dbReference>
<reference evidence="1 2" key="1">
    <citation type="journal article" date="2015" name="Stand. Genomic Sci.">
        <title>Genomic Encyclopedia of Bacterial and Archaeal Type Strains, Phase III: the genomes of soil and plant-associated and newly described type strains.</title>
        <authorList>
            <person name="Whitman W.B."/>
            <person name="Woyke T."/>
            <person name="Klenk H.P."/>
            <person name="Zhou Y."/>
            <person name="Lilburn T.G."/>
            <person name="Beck B.J."/>
            <person name="De Vos P."/>
            <person name="Vandamme P."/>
            <person name="Eisen J.A."/>
            <person name="Garrity G."/>
            <person name="Hugenholtz P."/>
            <person name="Kyrpides N.C."/>
        </authorList>
    </citation>
    <scope>NUCLEOTIDE SEQUENCE [LARGE SCALE GENOMIC DNA]</scope>
    <source>
        <strain evidence="1 2">CGMCC 1.10821</strain>
    </source>
</reference>
<gene>
    <name evidence="1" type="ORF">IP90_02431</name>
</gene>
<dbReference type="Pfam" id="PF11379">
    <property type="entry name" value="DUF3182"/>
    <property type="match status" value="1"/>
</dbReference>
<accession>A0A562L2L6</accession>
<proteinExistence type="predicted"/>
<dbReference type="SUPFAM" id="SSF56059">
    <property type="entry name" value="Glutathione synthetase ATP-binding domain-like"/>
    <property type="match status" value="1"/>
</dbReference>
<comment type="caution">
    <text evidence="1">The sequence shown here is derived from an EMBL/GenBank/DDBJ whole genome shotgun (WGS) entry which is preliminary data.</text>
</comment>
<dbReference type="InterPro" id="IPR021519">
    <property type="entry name" value="DUF3182"/>
</dbReference>
<evidence type="ECO:0000313" key="1">
    <source>
        <dbReference type="EMBL" id="TWI01871.1"/>
    </source>
</evidence>
<sequence length="373" mass="40416">MMTTSVSSSRPVLLFNKNRDVDPAGHDHLTRVAMAQRIATLINGHYAGVHDSSAIAGHPYFIPDNTLLREDCTVLGIQGEDDLYGGVVPHAFLTNKTISHPLPDMQAVAPDSWSPRLAQRIGNTVLPGYSAFSRNDAQLAGERLLEGGRVRVKRAAGVGGEGQAVVDSIEELMSVLDGIDRNELCQEGVVIERDLDDALTYSVGVLRVAGRQFAYCGTQFMVEDRNGIEVYGGSELHVVRGGFAQLQRLLADDERVEATGKAIQYDAAVSAEFPDFFASRRNYDVAAGRDSRGLRHCGVLEQSWRIGGATPAEIAAVEALLAEPSLDSIVASTHELHRAGPVPAEARVHFDDPYSRSGPILKYSRVHRHGNPT</sequence>